<dbReference type="PANTHER" id="PTHR12592:SF0">
    <property type="entry name" value="ATP-DEPENDENT (S)-NAD(P)H-HYDRATE DEHYDRATASE"/>
    <property type="match status" value="1"/>
</dbReference>
<evidence type="ECO:0000256" key="1">
    <source>
        <dbReference type="ARBA" id="ARBA00022741"/>
    </source>
</evidence>
<keyword evidence="5 6" id="KW-0456">Lyase</keyword>
<dbReference type="PROSITE" id="PS51383">
    <property type="entry name" value="YJEF_C_3"/>
    <property type="match status" value="1"/>
</dbReference>
<dbReference type="Pfam" id="PF01256">
    <property type="entry name" value="Carb_kinase"/>
    <property type="match status" value="1"/>
</dbReference>
<comment type="caution">
    <text evidence="9">The sequence shown here is derived from an EMBL/GenBank/DDBJ whole genome shotgun (WGS) entry which is preliminary data.</text>
</comment>
<sequence>MTAETPIDEALLRANPLPRHSQGDDKNARGTVLVAGGCREVPGAILLAGLAALRAGAGRLQMGIGSSLGPSLGLAMPESRVVGLPETEEGMIHPSAAPSLARFAARADAMVLGPGMPASPEASQLTEALLDALPAGSEGPALVLDAATLGDLRQQREALRRHAGRIVITPHDGEMARLLDTERQAVLADPLSAAREAASLLHLVVVMKGGCTHVVTPDGAAWSCDRGDVGLATSGSGDVLAGLVGALLARGATPLQAALWGVYAHAEAGRKLARLQGPIGFLARELPPEFPAILASLAAPQP</sequence>
<dbReference type="SUPFAM" id="SSF53613">
    <property type="entry name" value="Ribokinase-like"/>
    <property type="match status" value="1"/>
</dbReference>
<evidence type="ECO:0000256" key="7">
    <source>
        <dbReference type="SAM" id="MobiDB-lite"/>
    </source>
</evidence>
<dbReference type="PANTHER" id="PTHR12592">
    <property type="entry name" value="ATP-DEPENDENT (S)-NAD(P)H-HYDRATE DEHYDRATASE FAMILY MEMBER"/>
    <property type="match status" value="1"/>
</dbReference>
<evidence type="ECO:0000256" key="3">
    <source>
        <dbReference type="ARBA" id="ARBA00022857"/>
    </source>
</evidence>
<keyword evidence="4 6" id="KW-0520">NAD</keyword>
<gene>
    <name evidence="6" type="primary">nnrD</name>
    <name evidence="9" type="ORF">ACFOD4_13635</name>
</gene>
<name>A0ABV7G0D2_9PROT</name>
<evidence type="ECO:0000256" key="4">
    <source>
        <dbReference type="ARBA" id="ARBA00023027"/>
    </source>
</evidence>
<dbReference type="Gene3D" id="3.40.1190.20">
    <property type="match status" value="1"/>
</dbReference>
<feature type="region of interest" description="Disordered" evidence="7">
    <location>
        <begin position="1"/>
        <end position="28"/>
    </location>
</feature>
<dbReference type="HAMAP" id="MF_01965">
    <property type="entry name" value="NADHX_dehydratase"/>
    <property type="match status" value="1"/>
</dbReference>
<proteinExistence type="inferred from homology"/>
<feature type="binding site" evidence="6">
    <location>
        <begin position="208"/>
        <end position="212"/>
    </location>
    <ligand>
        <name>AMP</name>
        <dbReference type="ChEBI" id="CHEBI:456215"/>
    </ligand>
</feature>
<keyword evidence="1 6" id="KW-0547">Nucleotide-binding</keyword>
<feature type="binding site" evidence="6">
    <location>
        <position position="237"/>
    </location>
    <ligand>
        <name>AMP</name>
        <dbReference type="ChEBI" id="CHEBI:456215"/>
    </ligand>
</feature>
<comment type="function">
    <text evidence="6">Catalyzes the dehydration of the S-form of NAD(P)HX at the expense of ADP, which is converted to AMP. Together with NAD(P)HX epimerase, which catalyzes the epimerization of the S- and R-forms, the enzyme allows the repair of both epimers of NAD(P)HX, a damaged form of NAD(P)H that is a result of enzymatic or heat-dependent hydration.</text>
</comment>
<dbReference type="EMBL" id="JBHRTN010000013">
    <property type="protein sequence ID" value="MFC3126104.1"/>
    <property type="molecule type" value="Genomic_DNA"/>
</dbReference>
<feature type="domain" description="YjeF C-terminal" evidence="8">
    <location>
        <begin position="9"/>
        <end position="297"/>
    </location>
</feature>
<dbReference type="EC" id="4.2.1.136" evidence="6"/>
<protein>
    <recommendedName>
        <fullName evidence="6">ADP-dependent (S)-NAD(P)H-hydrate dehydratase</fullName>
        <ecNumber evidence="6">4.2.1.136</ecNumber>
    </recommendedName>
    <alternativeName>
        <fullName evidence="6">ADP-dependent NAD(P)HX dehydratase</fullName>
    </alternativeName>
</protein>
<evidence type="ECO:0000259" key="8">
    <source>
        <dbReference type="PROSITE" id="PS51383"/>
    </source>
</evidence>
<evidence type="ECO:0000256" key="2">
    <source>
        <dbReference type="ARBA" id="ARBA00022840"/>
    </source>
</evidence>
<feature type="binding site" evidence="6">
    <location>
        <position position="115"/>
    </location>
    <ligand>
        <name>(6S)-NADPHX</name>
        <dbReference type="ChEBI" id="CHEBI:64076"/>
    </ligand>
</feature>
<evidence type="ECO:0000313" key="9">
    <source>
        <dbReference type="EMBL" id="MFC3126104.1"/>
    </source>
</evidence>
<dbReference type="InterPro" id="IPR000631">
    <property type="entry name" value="CARKD"/>
</dbReference>
<dbReference type="InterPro" id="IPR029056">
    <property type="entry name" value="Ribokinase-like"/>
</dbReference>
<keyword evidence="3 6" id="KW-0521">NADP</keyword>
<dbReference type="NCBIfam" id="TIGR00196">
    <property type="entry name" value="yjeF_cterm"/>
    <property type="match status" value="1"/>
</dbReference>
<comment type="catalytic activity">
    <reaction evidence="6">
        <text>(6S)-NADHX + ADP = AMP + phosphate + NADH + H(+)</text>
        <dbReference type="Rhea" id="RHEA:32223"/>
        <dbReference type="ChEBI" id="CHEBI:15378"/>
        <dbReference type="ChEBI" id="CHEBI:43474"/>
        <dbReference type="ChEBI" id="CHEBI:57945"/>
        <dbReference type="ChEBI" id="CHEBI:64074"/>
        <dbReference type="ChEBI" id="CHEBI:456215"/>
        <dbReference type="ChEBI" id="CHEBI:456216"/>
        <dbReference type="EC" id="4.2.1.136"/>
    </reaction>
</comment>
<reference evidence="10" key="1">
    <citation type="journal article" date="2019" name="Int. J. Syst. Evol. Microbiol.">
        <title>The Global Catalogue of Microorganisms (GCM) 10K type strain sequencing project: providing services to taxonomists for standard genome sequencing and annotation.</title>
        <authorList>
            <consortium name="The Broad Institute Genomics Platform"/>
            <consortium name="The Broad Institute Genome Sequencing Center for Infectious Disease"/>
            <person name="Wu L."/>
            <person name="Ma J."/>
        </authorList>
    </citation>
    <scope>NUCLEOTIDE SEQUENCE [LARGE SCALE GENOMIC DNA]</scope>
    <source>
        <strain evidence="10">KCTC 52094</strain>
    </source>
</reference>
<keyword evidence="10" id="KW-1185">Reference proteome</keyword>
<accession>A0ABV7G0D2</accession>
<feature type="binding site" evidence="6">
    <location>
        <position position="171"/>
    </location>
    <ligand>
        <name>(6S)-NADPHX</name>
        <dbReference type="ChEBI" id="CHEBI:64076"/>
    </ligand>
</feature>
<comment type="similarity">
    <text evidence="6">Belongs to the NnrD/CARKD family.</text>
</comment>
<dbReference type="Proteomes" id="UP001595593">
    <property type="component" value="Unassembled WGS sequence"/>
</dbReference>
<comment type="cofactor">
    <cofactor evidence="6">
        <name>Mg(2+)</name>
        <dbReference type="ChEBI" id="CHEBI:18420"/>
    </cofactor>
</comment>
<dbReference type="RefSeq" id="WP_379597228.1">
    <property type="nucleotide sequence ID" value="NZ_JBHRTN010000013.1"/>
</dbReference>
<keyword evidence="2 6" id="KW-0067">ATP-binding</keyword>
<evidence type="ECO:0000256" key="5">
    <source>
        <dbReference type="ARBA" id="ARBA00023239"/>
    </source>
</evidence>
<evidence type="ECO:0000313" key="10">
    <source>
        <dbReference type="Proteomes" id="UP001595593"/>
    </source>
</evidence>
<comment type="subunit">
    <text evidence="6">Homotetramer.</text>
</comment>
<feature type="binding site" evidence="6">
    <location>
        <position position="44"/>
    </location>
    <ligand>
        <name>(6S)-NADPHX</name>
        <dbReference type="ChEBI" id="CHEBI:64076"/>
    </ligand>
</feature>
<comment type="catalytic activity">
    <reaction evidence="6">
        <text>(6S)-NADPHX + ADP = AMP + phosphate + NADPH + H(+)</text>
        <dbReference type="Rhea" id="RHEA:32235"/>
        <dbReference type="ChEBI" id="CHEBI:15378"/>
        <dbReference type="ChEBI" id="CHEBI:43474"/>
        <dbReference type="ChEBI" id="CHEBI:57783"/>
        <dbReference type="ChEBI" id="CHEBI:64076"/>
        <dbReference type="ChEBI" id="CHEBI:456215"/>
        <dbReference type="ChEBI" id="CHEBI:456216"/>
        <dbReference type="EC" id="4.2.1.136"/>
    </reaction>
</comment>
<evidence type="ECO:0000256" key="6">
    <source>
        <dbReference type="HAMAP-Rule" id="MF_01965"/>
    </source>
</evidence>
<organism evidence="9 10">
    <name type="scientific">Teichococcus globiformis</name>
    <dbReference type="NCBI Taxonomy" id="2307229"/>
    <lineage>
        <taxon>Bacteria</taxon>
        <taxon>Pseudomonadati</taxon>
        <taxon>Pseudomonadota</taxon>
        <taxon>Alphaproteobacteria</taxon>
        <taxon>Acetobacterales</taxon>
        <taxon>Roseomonadaceae</taxon>
        <taxon>Roseomonas</taxon>
    </lineage>
</organism>
<dbReference type="CDD" id="cd01171">
    <property type="entry name" value="YXKO-related"/>
    <property type="match status" value="1"/>
</dbReference>
<feature type="binding site" evidence="6">
    <location>
        <position position="238"/>
    </location>
    <ligand>
        <name>(6S)-NADPHX</name>
        <dbReference type="ChEBI" id="CHEBI:64076"/>
    </ligand>
</feature>